<dbReference type="InterPro" id="IPR001647">
    <property type="entry name" value="HTH_TetR"/>
</dbReference>
<reference evidence="3 4" key="1">
    <citation type="submission" date="2023-11" db="EMBL/GenBank/DDBJ databases">
        <authorList>
            <person name="Xu M."/>
            <person name="Jiang T."/>
        </authorList>
    </citation>
    <scope>NUCLEOTIDE SEQUENCE [LARGE SCALE GENOMIC DNA]</scope>
    <source>
        <strain evidence="3 4">SD</strain>
    </source>
</reference>
<feature type="domain" description="HTH tetR-type" evidence="2">
    <location>
        <begin position="35"/>
        <end position="73"/>
    </location>
</feature>
<evidence type="ECO:0000259" key="2">
    <source>
        <dbReference type="Pfam" id="PF00440"/>
    </source>
</evidence>
<dbReference type="SUPFAM" id="SSF48498">
    <property type="entry name" value="Tetracyclin repressor-like, C-terminal domain"/>
    <property type="match status" value="1"/>
</dbReference>
<dbReference type="RefSeq" id="WP_319954529.1">
    <property type="nucleotide sequence ID" value="NZ_JAXAVX010000005.1"/>
</dbReference>
<evidence type="ECO:0000256" key="1">
    <source>
        <dbReference type="ARBA" id="ARBA00023125"/>
    </source>
</evidence>
<dbReference type="Pfam" id="PF00440">
    <property type="entry name" value="TetR_N"/>
    <property type="match status" value="1"/>
</dbReference>
<organism evidence="3 4">
    <name type="scientific">Patulibacter brassicae</name>
    <dbReference type="NCBI Taxonomy" id="1705717"/>
    <lineage>
        <taxon>Bacteria</taxon>
        <taxon>Bacillati</taxon>
        <taxon>Actinomycetota</taxon>
        <taxon>Thermoleophilia</taxon>
        <taxon>Solirubrobacterales</taxon>
        <taxon>Patulibacteraceae</taxon>
        <taxon>Patulibacter</taxon>
    </lineage>
</organism>
<sequence length="216" mass="22859">MAGVATGRRTSAGERRDARRADLAATLLGPLDATLREVGGYEHVHLGGLLERAGVARSTFYYAFDGKADLQLAIAQDLVELVFEPGLRLLDGAGVVGVHEIALGAAQLADGLNRYPHVCSAFLPGLGHAWLAPELEGRIDDVRRRFERSIAAQVEAGTTRPGLDPGPTAAWLVGMLLHGTGRLLAAAGPVARRRNATAMAEIAWLALYGRGLDAPR</sequence>
<keyword evidence="1" id="KW-0238">DNA-binding</keyword>
<name>A0ABU4VNL6_9ACTN</name>
<accession>A0ABU4VNL6</accession>
<keyword evidence="4" id="KW-1185">Reference proteome</keyword>
<dbReference type="EMBL" id="JAXAVX010000005">
    <property type="protein sequence ID" value="MDX8152375.1"/>
    <property type="molecule type" value="Genomic_DNA"/>
</dbReference>
<evidence type="ECO:0000313" key="3">
    <source>
        <dbReference type="EMBL" id="MDX8152375.1"/>
    </source>
</evidence>
<dbReference type="InterPro" id="IPR009057">
    <property type="entry name" value="Homeodomain-like_sf"/>
</dbReference>
<gene>
    <name evidence="3" type="ORF">SK069_12265</name>
</gene>
<dbReference type="Proteomes" id="UP001277761">
    <property type="component" value="Unassembled WGS sequence"/>
</dbReference>
<evidence type="ECO:0000313" key="4">
    <source>
        <dbReference type="Proteomes" id="UP001277761"/>
    </source>
</evidence>
<proteinExistence type="predicted"/>
<protein>
    <submittedName>
        <fullName evidence="3">TetR/AcrR family transcriptional regulator</fullName>
    </submittedName>
</protein>
<dbReference type="Gene3D" id="1.10.357.10">
    <property type="entry name" value="Tetracycline Repressor, domain 2"/>
    <property type="match status" value="1"/>
</dbReference>
<dbReference type="SUPFAM" id="SSF46689">
    <property type="entry name" value="Homeodomain-like"/>
    <property type="match status" value="1"/>
</dbReference>
<dbReference type="InterPro" id="IPR036271">
    <property type="entry name" value="Tet_transcr_reg_TetR-rel_C_sf"/>
</dbReference>
<comment type="caution">
    <text evidence="3">The sequence shown here is derived from an EMBL/GenBank/DDBJ whole genome shotgun (WGS) entry which is preliminary data.</text>
</comment>